<evidence type="ECO:0000256" key="2">
    <source>
        <dbReference type="ARBA" id="ARBA00022692"/>
    </source>
</evidence>
<evidence type="ECO:0000313" key="8">
    <source>
        <dbReference type="EMBL" id="KAK7610957.1"/>
    </source>
</evidence>
<feature type="domain" description="Rhodopsin" evidence="7">
    <location>
        <begin position="28"/>
        <end position="262"/>
    </location>
</feature>
<dbReference type="PANTHER" id="PTHR33048">
    <property type="entry name" value="PTH11-LIKE INTEGRAL MEMBRANE PROTEIN (AFU_ORTHOLOGUE AFUA_5G11245)"/>
    <property type="match status" value="1"/>
</dbReference>
<keyword evidence="3 6" id="KW-1133">Transmembrane helix</keyword>
<evidence type="ECO:0000256" key="5">
    <source>
        <dbReference type="ARBA" id="ARBA00038359"/>
    </source>
</evidence>
<proteinExistence type="inferred from homology"/>
<feature type="transmembrane region" description="Helical" evidence="6">
    <location>
        <begin position="240"/>
        <end position="257"/>
    </location>
</feature>
<dbReference type="InterPro" id="IPR052337">
    <property type="entry name" value="SAT4-like"/>
</dbReference>
<accession>A0ABR1N6W5</accession>
<dbReference type="EMBL" id="JBBPBF010000015">
    <property type="protein sequence ID" value="KAK7610957.1"/>
    <property type="molecule type" value="Genomic_DNA"/>
</dbReference>
<evidence type="ECO:0000259" key="7">
    <source>
        <dbReference type="Pfam" id="PF20684"/>
    </source>
</evidence>
<feature type="transmembrane region" description="Helical" evidence="6">
    <location>
        <begin position="83"/>
        <end position="102"/>
    </location>
</feature>
<evidence type="ECO:0000256" key="1">
    <source>
        <dbReference type="ARBA" id="ARBA00004141"/>
    </source>
</evidence>
<dbReference type="PANTHER" id="PTHR33048:SF47">
    <property type="entry name" value="INTEGRAL MEMBRANE PROTEIN-RELATED"/>
    <property type="match status" value="1"/>
</dbReference>
<comment type="similarity">
    <text evidence="5">Belongs to the SAT4 family.</text>
</comment>
<organism evidence="8 9">
    <name type="scientific">Phyllosticta paracitricarpa</name>
    <dbReference type="NCBI Taxonomy" id="2016321"/>
    <lineage>
        <taxon>Eukaryota</taxon>
        <taxon>Fungi</taxon>
        <taxon>Dikarya</taxon>
        <taxon>Ascomycota</taxon>
        <taxon>Pezizomycotina</taxon>
        <taxon>Dothideomycetes</taxon>
        <taxon>Dothideomycetes incertae sedis</taxon>
        <taxon>Botryosphaeriales</taxon>
        <taxon>Phyllostictaceae</taxon>
        <taxon>Phyllosticta</taxon>
    </lineage>
</organism>
<evidence type="ECO:0000256" key="4">
    <source>
        <dbReference type="ARBA" id="ARBA00023136"/>
    </source>
</evidence>
<evidence type="ECO:0000256" key="6">
    <source>
        <dbReference type="SAM" id="Phobius"/>
    </source>
</evidence>
<keyword evidence="4 6" id="KW-0472">Membrane</keyword>
<evidence type="ECO:0000313" key="9">
    <source>
        <dbReference type="Proteomes" id="UP001367316"/>
    </source>
</evidence>
<sequence>MELEPSARRCLSVIVLISILAFVVLVLKLGTRFRMRRIGWDDKFALLSFIASIPTTALIFMQAEHGMGYRSNTVPPENLRKQARYFWLAMWLYVIALGFARLSILAQYLRIFIGRRTTIVTKLFMWIVALYSIQGICVVIFQCDPVHYYWDRNGKGHCFDLTLYSYIFEGFNIFLGLAIVIIPMPALNELRLPLSQKLGLLGVFILGGFACAMAAVRLYAVVQAHRTGDPGYANPMPATWSMVELYVCLMCGCLPSLRPLLAQCFTRPGSSSRSTRRRLTPLNKSLFTPAPLPHIDVEAGAAPEGQELQGQVLAFDDLESPVQGDGKPLEQKKLLKYVRELRVPERIPTRRNLSFWITAWLSGGRTSVLVGCY</sequence>
<keyword evidence="2 6" id="KW-0812">Transmembrane</keyword>
<dbReference type="Proteomes" id="UP001367316">
    <property type="component" value="Unassembled WGS sequence"/>
</dbReference>
<protein>
    <recommendedName>
        <fullName evidence="7">Rhodopsin domain-containing protein</fullName>
    </recommendedName>
</protein>
<name>A0ABR1N6W5_9PEZI</name>
<feature type="transmembrane region" description="Helical" evidence="6">
    <location>
        <begin position="198"/>
        <end position="220"/>
    </location>
</feature>
<feature type="transmembrane region" description="Helical" evidence="6">
    <location>
        <begin position="123"/>
        <end position="143"/>
    </location>
</feature>
<dbReference type="InterPro" id="IPR049326">
    <property type="entry name" value="Rhodopsin_dom_fungi"/>
</dbReference>
<feature type="transmembrane region" description="Helical" evidence="6">
    <location>
        <begin position="43"/>
        <end position="63"/>
    </location>
</feature>
<evidence type="ECO:0000256" key="3">
    <source>
        <dbReference type="ARBA" id="ARBA00022989"/>
    </source>
</evidence>
<dbReference type="Pfam" id="PF20684">
    <property type="entry name" value="Fung_rhodopsin"/>
    <property type="match status" value="1"/>
</dbReference>
<reference evidence="8 9" key="1">
    <citation type="submission" date="2024-04" db="EMBL/GenBank/DDBJ databases">
        <title>Phyllosticta paracitricarpa is synonymous to the EU quarantine fungus P. citricarpa based on phylogenomic analyses.</title>
        <authorList>
            <consortium name="Lawrence Berkeley National Laboratory"/>
            <person name="Van ingen-buijs V.A."/>
            <person name="Van westerhoven A.C."/>
            <person name="Haridas S."/>
            <person name="Skiadas P."/>
            <person name="Martin F."/>
            <person name="Groenewald J.Z."/>
            <person name="Crous P.W."/>
            <person name="Seidl M.F."/>
        </authorList>
    </citation>
    <scope>NUCLEOTIDE SEQUENCE [LARGE SCALE GENOMIC DNA]</scope>
    <source>
        <strain evidence="8 9">CBS 141358</strain>
    </source>
</reference>
<feature type="transmembrane region" description="Helical" evidence="6">
    <location>
        <begin position="12"/>
        <end position="31"/>
    </location>
</feature>
<gene>
    <name evidence="8" type="ORF">JOL62DRAFT_619989</name>
</gene>
<comment type="subcellular location">
    <subcellularLocation>
        <location evidence="1">Membrane</location>
        <topology evidence="1">Multi-pass membrane protein</topology>
    </subcellularLocation>
</comment>
<comment type="caution">
    <text evidence="8">The sequence shown here is derived from an EMBL/GenBank/DDBJ whole genome shotgun (WGS) entry which is preliminary data.</text>
</comment>
<feature type="transmembrane region" description="Helical" evidence="6">
    <location>
        <begin position="163"/>
        <end position="186"/>
    </location>
</feature>
<keyword evidence="9" id="KW-1185">Reference proteome</keyword>